<dbReference type="EMBL" id="RIBZ01000881">
    <property type="protein sequence ID" value="RNF78243.1"/>
    <property type="molecule type" value="Genomic_DNA"/>
</dbReference>
<proteinExistence type="predicted"/>
<evidence type="ECO:0000256" key="2">
    <source>
        <dbReference type="ARBA" id="ARBA00022692"/>
    </source>
</evidence>
<evidence type="ECO:0000313" key="7">
    <source>
        <dbReference type="EMBL" id="RNF78243.1"/>
    </source>
</evidence>
<dbReference type="PANTHER" id="PTHR11662">
    <property type="entry name" value="SOLUTE CARRIER FAMILY 17"/>
    <property type="match status" value="1"/>
</dbReference>
<keyword evidence="3 5" id="KW-1133">Transmembrane helix</keyword>
<keyword evidence="2 5" id="KW-0812">Transmembrane</keyword>
<reference evidence="7 8" key="1">
    <citation type="submission" date="2018-11" db="EMBL/GenBank/DDBJ databases">
        <title>The Potential of Streptomyces as Biocontrol Agents against the Tomato grey mould, Botrytis cinerea (Gray mold) Frontiers in Microbiology.</title>
        <authorList>
            <person name="Li D."/>
        </authorList>
    </citation>
    <scope>NUCLEOTIDE SEQUENCE [LARGE SCALE GENOMIC DNA]</scope>
    <source>
        <strain evidence="7 8">NEAU-LD23</strain>
    </source>
</reference>
<dbReference type="InterPro" id="IPR050382">
    <property type="entry name" value="MFS_Na/Anion_cotransporter"/>
</dbReference>
<evidence type="ECO:0000313" key="8">
    <source>
        <dbReference type="Proteomes" id="UP000275401"/>
    </source>
</evidence>
<feature type="transmembrane region" description="Helical" evidence="5">
    <location>
        <begin position="279"/>
        <end position="299"/>
    </location>
</feature>
<evidence type="ECO:0000256" key="3">
    <source>
        <dbReference type="ARBA" id="ARBA00022989"/>
    </source>
</evidence>
<dbReference type="PROSITE" id="PS50850">
    <property type="entry name" value="MFS"/>
    <property type="match status" value="1"/>
</dbReference>
<feature type="transmembrane region" description="Helical" evidence="5">
    <location>
        <begin position="128"/>
        <end position="151"/>
    </location>
</feature>
<feature type="domain" description="Major facilitator superfamily (MFS) profile" evidence="6">
    <location>
        <begin position="1"/>
        <end position="401"/>
    </location>
</feature>
<feature type="transmembrane region" description="Helical" evidence="5">
    <location>
        <begin position="305"/>
        <end position="327"/>
    </location>
</feature>
<dbReference type="PANTHER" id="PTHR11662:SF450">
    <property type="entry name" value="BLR1003 PROTEIN"/>
    <property type="match status" value="1"/>
</dbReference>
<dbReference type="GO" id="GO:0022857">
    <property type="term" value="F:transmembrane transporter activity"/>
    <property type="evidence" value="ECO:0007669"/>
    <property type="project" value="InterPro"/>
</dbReference>
<evidence type="ECO:0000256" key="5">
    <source>
        <dbReference type="SAM" id="Phobius"/>
    </source>
</evidence>
<feature type="transmembrane region" description="Helical" evidence="5">
    <location>
        <begin position="37"/>
        <end position="56"/>
    </location>
</feature>
<evidence type="ECO:0000259" key="6">
    <source>
        <dbReference type="PROSITE" id="PS50850"/>
    </source>
</evidence>
<keyword evidence="4 5" id="KW-0472">Membrane</keyword>
<evidence type="ECO:0000256" key="1">
    <source>
        <dbReference type="ARBA" id="ARBA00004651"/>
    </source>
</evidence>
<dbReference type="AlphaFoldDB" id="A0A3M8SBS5"/>
<gene>
    <name evidence="7" type="ORF">EEJ42_48920</name>
</gene>
<feature type="transmembrane region" description="Helical" evidence="5">
    <location>
        <begin position="209"/>
        <end position="229"/>
    </location>
</feature>
<feature type="transmembrane region" description="Helical" evidence="5">
    <location>
        <begin position="68"/>
        <end position="90"/>
    </location>
</feature>
<name>A0A3M8SBS5_9ACTN</name>
<comment type="subcellular location">
    <subcellularLocation>
        <location evidence="1">Cell membrane</location>
        <topology evidence="1">Multi-pass membrane protein</topology>
    </subcellularLocation>
</comment>
<organism evidence="7 8">
    <name type="scientific">Streptomyces botrytidirepellens</name>
    <dbReference type="NCBI Taxonomy" id="2486417"/>
    <lineage>
        <taxon>Bacteria</taxon>
        <taxon>Bacillati</taxon>
        <taxon>Actinomycetota</taxon>
        <taxon>Actinomycetes</taxon>
        <taxon>Kitasatosporales</taxon>
        <taxon>Streptomycetaceae</taxon>
        <taxon>Streptomyces</taxon>
    </lineage>
</organism>
<feature type="transmembrane region" description="Helical" evidence="5">
    <location>
        <begin position="339"/>
        <end position="361"/>
    </location>
</feature>
<keyword evidence="8" id="KW-1185">Reference proteome</keyword>
<dbReference type="InterPro" id="IPR020846">
    <property type="entry name" value="MFS_dom"/>
</dbReference>
<dbReference type="GO" id="GO:0005886">
    <property type="term" value="C:plasma membrane"/>
    <property type="evidence" value="ECO:0007669"/>
    <property type="project" value="UniProtKB-SubCell"/>
</dbReference>
<feature type="transmembrane region" description="Helical" evidence="5">
    <location>
        <begin position="373"/>
        <end position="397"/>
    </location>
</feature>
<dbReference type="Gene3D" id="1.20.1250.20">
    <property type="entry name" value="MFS general substrate transporter like domains"/>
    <property type="match status" value="2"/>
</dbReference>
<dbReference type="Pfam" id="PF07690">
    <property type="entry name" value="MFS_1"/>
    <property type="match status" value="1"/>
</dbReference>
<comment type="caution">
    <text evidence="7">The sequence shown here is derived from an EMBL/GenBank/DDBJ whole genome shotgun (WGS) entry which is preliminary data.</text>
</comment>
<dbReference type="SUPFAM" id="SSF103473">
    <property type="entry name" value="MFS general substrate transporter"/>
    <property type="match status" value="1"/>
</dbReference>
<accession>A0A3M8SBS5</accession>
<dbReference type="Proteomes" id="UP000275401">
    <property type="component" value="Unassembled WGS sequence"/>
</dbReference>
<sequence length="413" mass="42915">MTVIVVVLYIVNWSDKAILGLVAQPLAEEFGLSASQIGLVGSGFFLTFTIGGFFAGPLDKLMSVRWSLVLLSLVWAATMLPIIAVASFAVLLVSRLALGFAEGPTSALAYTAVYSWHPPEKRGLPGAWITAGSSIAKIAVAPLLALVIAAWGWRPAFVVLAVIGAAWCGVWLATWKEGPYAKGPQSSAAGTEEEQPKVPWGKIFRTPTFLGGAAAMFAMYALVTVVLTWLPSYFEVGLGYSRLQSGTMFAFPSIVSLVSLVVSSYISDKLLGRGISSRAARGVLSGAGLLFCGLSLVLLPMIGVPVLVVVVVSLGYGIGSMIFPLLNAAISEICPPKQLAGALGVFLALMSLGGLVAPYLVGVIVDAASSPAAGYATAFQVFGIVAAVAAVIALITVNPERDARRLLGPTVKA</sequence>
<dbReference type="InterPro" id="IPR011701">
    <property type="entry name" value="MFS"/>
</dbReference>
<protein>
    <submittedName>
        <fullName evidence="7">MFS transporter</fullName>
    </submittedName>
</protein>
<feature type="transmembrane region" description="Helical" evidence="5">
    <location>
        <begin position="157"/>
        <end position="175"/>
    </location>
</feature>
<dbReference type="InterPro" id="IPR036259">
    <property type="entry name" value="MFS_trans_sf"/>
</dbReference>
<evidence type="ECO:0000256" key="4">
    <source>
        <dbReference type="ARBA" id="ARBA00023136"/>
    </source>
</evidence>